<protein>
    <submittedName>
        <fullName evidence="2">Uncharacterized membrane protein (DUF485 family)</fullName>
    </submittedName>
</protein>
<comment type="caution">
    <text evidence="2">The sequence shown here is derived from an EMBL/GenBank/DDBJ whole genome shotgun (WGS) entry which is preliminary data.</text>
</comment>
<organism evidence="2 3">
    <name type="scientific">Fictibacillus barbaricus</name>
    <dbReference type="NCBI Taxonomy" id="182136"/>
    <lineage>
        <taxon>Bacteria</taxon>
        <taxon>Bacillati</taxon>
        <taxon>Bacillota</taxon>
        <taxon>Bacilli</taxon>
        <taxon>Bacillales</taxon>
        <taxon>Fictibacillaceae</taxon>
        <taxon>Fictibacillus</taxon>
    </lineage>
</organism>
<keyword evidence="1" id="KW-0812">Transmembrane</keyword>
<proteinExistence type="predicted"/>
<evidence type="ECO:0000313" key="2">
    <source>
        <dbReference type="EMBL" id="MDR7073905.1"/>
    </source>
</evidence>
<accession>A0ABU1U375</accession>
<gene>
    <name evidence="2" type="ORF">J2X07_002895</name>
</gene>
<name>A0ABU1U375_9BACL</name>
<keyword evidence="3" id="KW-1185">Reference proteome</keyword>
<sequence>MKLWLAVYLISLCLLALGIGFYATKLYEKNISLGFITTLLAIIFPFSIFIFSVYLYGLYNHGHPLQFRW</sequence>
<keyword evidence="1" id="KW-1133">Transmembrane helix</keyword>
<dbReference type="EMBL" id="JAVDWA010000005">
    <property type="protein sequence ID" value="MDR7073905.1"/>
    <property type="molecule type" value="Genomic_DNA"/>
</dbReference>
<dbReference type="RefSeq" id="WP_310259984.1">
    <property type="nucleotide sequence ID" value="NZ_JAVDWA010000005.1"/>
</dbReference>
<evidence type="ECO:0000256" key="1">
    <source>
        <dbReference type="SAM" id="Phobius"/>
    </source>
</evidence>
<evidence type="ECO:0000313" key="3">
    <source>
        <dbReference type="Proteomes" id="UP001258181"/>
    </source>
</evidence>
<dbReference type="Proteomes" id="UP001258181">
    <property type="component" value="Unassembled WGS sequence"/>
</dbReference>
<keyword evidence="1" id="KW-0472">Membrane</keyword>
<feature type="transmembrane region" description="Helical" evidence="1">
    <location>
        <begin position="34"/>
        <end position="59"/>
    </location>
</feature>
<reference evidence="2 3" key="1">
    <citation type="submission" date="2023-07" db="EMBL/GenBank/DDBJ databases">
        <title>Sorghum-associated microbial communities from plants grown in Nebraska, USA.</title>
        <authorList>
            <person name="Schachtman D."/>
        </authorList>
    </citation>
    <scope>NUCLEOTIDE SEQUENCE [LARGE SCALE GENOMIC DNA]</scope>
    <source>
        <strain evidence="2 3">BE211</strain>
    </source>
</reference>